<comment type="caution">
    <text evidence="2">The sequence shown here is derived from an EMBL/GenBank/DDBJ whole genome shotgun (WGS) entry which is preliminary data.</text>
</comment>
<feature type="region of interest" description="Disordered" evidence="1">
    <location>
        <begin position="1"/>
        <end position="53"/>
    </location>
</feature>
<dbReference type="AlphaFoldDB" id="A0A2I2GDR3"/>
<evidence type="ECO:0000256" key="1">
    <source>
        <dbReference type="SAM" id="MobiDB-lite"/>
    </source>
</evidence>
<dbReference type="RefSeq" id="XP_024706259.1">
    <property type="nucleotide sequence ID" value="XM_024849071.1"/>
</dbReference>
<keyword evidence="3" id="KW-1185">Reference proteome</keyword>
<gene>
    <name evidence="2" type="ORF">P170DRAFT_436033</name>
</gene>
<accession>A0A2I2GDR3</accession>
<protein>
    <submittedName>
        <fullName evidence="2">Uncharacterized protein</fullName>
    </submittedName>
</protein>
<dbReference type="VEuPathDB" id="FungiDB:P170DRAFT_436033"/>
<dbReference type="Proteomes" id="UP000234275">
    <property type="component" value="Unassembled WGS sequence"/>
</dbReference>
<dbReference type="GeneID" id="36556770"/>
<evidence type="ECO:0000313" key="2">
    <source>
        <dbReference type="EMBL" id="PLB50957.1"/>
    </source>
</evidence>
<dbReference type="EMBL" id="MSFO01000003">
    <property type="protein sequence ID" value="PLB50957.1"/>
    <property type="molecule type" value="Genomic_DNA"/>
</dbReference>
<organism evidence="2 3">
    <name type="scientific">Aspergillus steynii IBT 23096</name>
    <dbReference type="NCBI Taxonomy" id="1392250"/>
    <lineage>
        <taxon>Eukaryota</taxon>
        <taxon>Fungi</taxon>
        <taxon>Dikarya</taxon>
        <taxon>Ascomycota</taxon>
        <taxon>Pezizomycotina</taxon>
        <taxon>Eurotiomycetes</taxon>
        <taxon>Eurotiomycetidae</taxon>
        <taxon>Eurotiales</taxon>
        <taxon>Aspergillaceae</taxon>
        <taxon>Aspergillus</taxon>
        <taxon>Aspergillus subgen. Circumdati</taxon>
    </lineage>
</organism>
<proteinExistence type="predicted"/>
<sequence>MERGHRERSKDEGFRASGKRTSETEEKSGTMKRSEVKVGHGDKTFDRTRDDAKQMDLETLSSRLVW</sequence>
<reference evidence="2 3" key="1">
    <citation type="submission" date="2016-12" db="EMBL/GenBank/DDBJ databases">
        <title>The genomes of Aspergillus section Nigri reveals drivers in fungal speciation.</title>
        <authorList>
            <consortium name="DOE Joint Genome Institute"/>
            <person name="Vesth T.C."/>
            <person name="Nybo J."/>
            <person name="Theobald S."/>
            <person name="Brandl J."/>
            <person name="Frisvad J.C."/>
            <person name="Nielsen K.F."/>
            <person name="Lyhne E.K."/>
            <person name="Kogle M.E."/>
            <person name="Kuo A."/>
            <person name="Riley R."/>
            <person name="Clum A."/>
            <person name="Nolan M."/>
            <person name="Lipzen A."/>
            <person name="Salamov A."/>
            <person name="Henrissat B."/>
            <person name="Wiebenga A."/>
            <person name="De Vries R.P."/>
            <person name="Grigoriev I.V."/>
            <person name="Mortensen U.H."/>
            <person name="Andersen M.R."/>
            <person name="Baker S.E."/>
        </authorList>
    </citation>
    <scope>NUCLEOTIDE SEQUENCE [LARGE SCALE GENOMIC DNA]</scope>
    <source>
        <strain evidence="2 3">IBT 23096</strain>
    </source>
</reference>
<evidence type="ECO:0000313" key="3">
    <source>
        <dbReference type="Proteomes" id="UP000234275"/>
    </source>
</evidence>
<name>A0A2I2GDR3_9EURO</name>